<evidence type="ECO:0000259" key="1">
    <source>
        <dbReference type="Pfam" id="PF01494"/>
    </source>
</evidence>
<dbReference type="InterPro" id="IPR002938">
    <property type="entry name" value="FAD-bd"/>
</dbReference>
<sequence length="530" mass="57683">MIHQLSITLSPEHAYDDAAFREQVLRSLKISTDSSAVVRKRRQSIDARGRQIRIHVDTDVFVSETPPPLIAYKKPKVDVSSAPQAIVVGAGPAGLFAALRLVELGIKPIVLERGSDVRTRRRDLAAINKDHIVNPESNYCFGEGGAGTYSDGKLYTRSTKRGDVRRILEIFVAHGATEEILVDAHPHIGTNKLPNVVADLRQSILNAGGEVRFDTKVTDLILEKGELKGVVTATGEALTGIGVILATGHSARDIFYLLQDRNVLIEAKPFAMGVRIEHQQSLIDQFQYHRPDRGDYLPAASYSLVTQTRFNGVDRGVFSFCMCPGGFIVPAATAPGELVVNGMSPSRRDSKYANSGLVVAIMDQDLKPYADEGPLAGLALQQDLERWACRMGSKDSSQPSQVAPAQRVADFVDGRVSTDLLSTSYQPGLTSVDMAAVLPDHIAQPLRQGLRDFGRKMQGYLSNNGQVIGVESRTSSPVRIPRDRDTCEHVEVRRLFPCGEGAGYAGGIVSAAMDGERCAEQLVHLYKTSL</sequence>
<gene>
    <name evidence="3" type="ORF">M0L20_21070</name>
</gene>
<dbReference type="InterPro" id="IPR049516">
    <property type="entry name" value="FAD-depend_C"/>
</dbReference>
<dbReference type="RefSeq" id="WP_248479164.1">
    <property type="nucleotide sequence ID" value="NZ_JALPRF010000003.1"/>
</dbReference>
<reference evidence="3 4" key="1">
    <citation type="submission" date="2022-04" db="EMBL/GenBank/DDBJ databases">
        <title>Spirosoma sp. strain RP8 genome sequencing and assembly.</title>
        <authorList>
            <person name="Jung Y."/>
        </authorList>
    </citation>
    <scope>NUCLEOTIDE SEQUENCE [LARGE SCALE GENOMIC DNA]</scope>
    <source>
        <strain evidence="3 4">RP8</strain>
    </source>
</reference>
<feature type="domain" description="FAD-binding" evidence="1">
    <location>
        <begin position="84"/>
        <end position="116"/>
    </location>
</feature>
<keyword evidence="3" id="KW-0503">Monooxygenase</keyword>
<dbReference type="InterPro" id="IPR036188">
    <property type="entry name" value="FAD/NAD-bd_sf"/>
</dbReference>
<keyword evidence="4" id="KW-1185">Reference proteome</keyword>
<comment type="caution">
    <text evidence="3">The sequence shown here is derived from an EMBL/GenBank/DDBJ whole genome shotgun (WGS) entry which is preliminary data.</text>
</comment>
<protein>
    <submittedName>
        <fullName evidence="3">FAD-dependent monooxygenase</fullName>
    </submittedName>
</protein>
<dbReference type="SUPFAM" id="SSF51905">
    <property type="entry name" value="FAD/NAD(P)-binding domain"/>
    <property type="match status" value="1"/>
</dbReference>
<accession>A0ABT0HQB2</accession>
<organism evidence="3 4">
    <name type="scientific">Spirosoma liriopis</name>
    <dbReference type="NCBI Taxonomy" id="2937440"/>
    <lineage>
        <taxon>Bacteria</taxon>
        <taxon>Pseudomonadati</taxon>
        <taxon>Bacteroidota</taxon>
        <taxon>Cytophagia</taxon>
        <taxon>Cytophagales</taxon>
        <taxon>Cytophagaceae</taxon>
        <taxon>Spirosoma</taxon>
    </lineage>
</organism>
<dbReference type="Pfam" id="PF01494">
    <property type="entry name" value="FAD_binding_3"/>
    <property type="match status" value="1"/>
</dbReference>
<dbReference type="InterPro" id="IPR028348">
    <property type="entry name" value="FAD-binding_protein"/>
</dbReference>
<keyword evidence="3" id="KW-0560">Oxidoreductase</keyword>
<dbReference type="Gene3D" id="3.50.50.60">
    <property type="entry name" value="FAD/NAD(P)-binding domain"/>
    <property type="match status" value="2"/>
</dbReference>
<dbReference type="Proteomes" id="UP001202180">
    <property type="component" value="Unassembled WGS sequence"/>
</dbReference>
<dbReference type="PIRSF" id="PIRSF038984">
    <property type="entry name" value="FAD_binding_protein"/>
    <property type="match status" value="1"/>
</dbReference>
<dbReference type="Pfam" id="PF21688">
    <property type="entry name" value="FAD-depend_C"/>
    <property type="match status" value="1"/>
</dbReference>
<evidence type="ECO:0000313" key="4">
    <source>
        <dbReference type="Proteomes" id="UP001202180"/>
    </source>
</evidence>
<dbReference type="PANTHER" id="PTHR42842:SF3">
    <property type="entry name" value="FAD_NAD(P)-BINDING OXIDOREDUCTASE FAMILY PROTEIN"/>
    <property type="match status" value="1"/>
</dbReference>
<feature type="domain" description="FAD-dependent protein C-terminal" evidence="2">
    <location>
        <begin position="269"/>
        <end position="474"/>
    </location>
</feature>
<evidence type="ECO:0000313" key="3">
    <source>
        <dbReference type="EMBL" id="MCK8494373.1"/>
    </source>
</evidence>
<dbReference type="PANTHER" id="PTHR42842">
    <property type="entry name" value="FAD/NAD(P)-BINDING OXIDOREDUCTASE"/>
    <property type="match status" value="1"/>
</dbReference>
<evidence type="ECO:0000259" key="2">
    <source>
        <dbReference type="Pfam" id="PF21688"/>
    </source>
</evidence>
<dbReference type="PRINTS" id="PR00411">
    <property type="entry name" value="PNDRDTASEI"/>
</dbReference>
<dbReference type="GO" id="GO:0004497">
    <property type="term" value="F:monooxygenase activity"/>
    <property type="evidence" value="ECO:0007669"/>
    <property type="project" value="UniProtKB-KW"/>
</dbReference>
<dbReference type="EMBL" id="JALPRF010000003">
    <property type="protein sequence ID" value="MCK8494373.1"/>
    <property type="molecule type" value="Genomic_DNA"/>
</dbReference>
<name>A0ABT0HQB2_9BACT</name>
<proteinExistence type="predicted"/>